<evidence type="ECO:0000256" key="1">
    <source>
        <dbReference type="SAM" id="MobiDB-lite"/>
    </source>
</evidence>
<dbReference type="OrthoDB" id="438224at2759"/>
<dbReference type="Pfam" id="PF10383">
    <property type="entry name" value="Clr2"/>
    <property type="match status" value="1"/>
</dbReference>
<sequence length="702" mass="78935">MSAGTVVVPIRPGSDGDATHQPDRSTHTLVDPPTLYLEKIASLWMESRGEALPGVRYILDKLPAGYTLYQKSRIGTPKHIDRWLFGHPVHKYFDSPNRFFPHFRHLMENGGDNIGCICTVCQTKGGVRIPSITTGAIVKQRGRPKLIGPDADATHVDDEGTPDVYRNLIDKLKRTGSLDEPIKESMSLDWRAERKLLPAILTKISNQPAWVPRIAEIVLFVRKIGTGEEICRDNRSGEYKIYNHNMQKFTGFPCWEAGVIGQPAAEAVSIKDLVVETGKKFQVNYSGFRVEPLPNPNDNNKALSKQYKYVPLHHTRPFVFWREFLNHVPEDEWHPTIKHAFTVMSSFSLLEKYKFKGKWPSASISCRGIFIGSELILVGDVVRLVPTLENSPCTDVLQISSIKLKLSNLNKANDNDYDEGHPYNSAVHIIGRAFTLDPSRSASGGGLPVNNKTDSHLPSSIDGYEEWHPRHSLEKEMVIPFSRVLGRCFEAEAMILWFPQIQSPKSSNNLSPNLNEGLSGIYHARKYSSQHDKRISNGKCWFWGDSRTDALDLETLNGQEVGRYDTSRDPNKWRKFIKIIEGVANTEEKVALERSTLAQKPLRGYLASNNLVQSAFQNIDSEIEDMTTTRESSVVPRKRGRTVATNSESESVRFIRDGEADEIVEGFTEGNSFPGAVRRDDNDVEDIADGGQKRQRAVIVID</sequence>
<dbReference type="PANTHER" id="PTHR38046:SF1">
    <property type="entry name" value="CRYPTIC LOCI REGULATOR 2"/>
    <property type="match status" value="1"/>
</dbReference>
<organism evidence="4 5">
    <name type="scientific">Glonium stellatum</name>
    <dbReference type="NCBI Taxonomy" id="574774"/>
    <lineage>
        <taxon>Eukaryota</taxon>
        <taxon>Fungi</taxon>
        <taxon>Dikarya</taxon>
        <taxon>Ascomycota</taxon>
        <taxon>Pezizomycotina</taxon>
        <taxon>Dothideomycetes</taxon>
        <taxon>Pleosporomycetidae</taxon>
        <taxon>Gloniales</taxon>
        <taxon>Gloniaceae</taxon>
        <taxon>Glonium</taxon>
    </lineage>
</organism>
<dbReference type="InterPro" id="IPR018839">
    <property type="entry name" value="Tscrpt-silencing_Clr2_C"/>
</dbReference>
<name>A0A8E2F4H3_9PEZI</name>
<dbReference type="Proteomes" id="UP000250140">
    <property type="component" value="Unassembled WGS sequence"/>
</dbReference>
<feature type="region of interest" description="Disordered" evidence="1">
    <location>
        <begin position="1"/>
        <end position="28"/>
    </location>
</feature>
<dbReference type="InterPro" id="IPR031915">
    <property type="entry name" value="Clr2_N"/>
</dbReference>
<feature type="domain" description="Cryptic loci regulator 2 C-terminal" evidence="2">
    <location>
        <begin position="366"/>
        <end position="490"/>
    </location>
</feature>
<evidence type="ECO:0000259" key="3">
    <source>
        <dbReference type="Pfam" id="PF16761"/>
    </source>
</evidence>
<gene>
    <name evidence="4" type="ORF">AOQ84DRAFT_375512</name>
</gene>
<dbReference type="EMBL" id="KV749359">
    <property type="protein sequence ID" value="OCL09808.1"/>
    <property type="molecule type" value="Genomic_DNA"/>
</dbReference>
<dbReference type="AlphaFoldDB" id="A0A8E2F4H3"/>
<evidence type="ECO:0000259" key="2">
    <source>
        <dbReference type="Pfam" id="PF10383"/>
    </source>
</evidence>
<dbReference type="InterPro" id="IPR038986">
    <property type="entry name" value="Clr2"/>
</dbReference>
<keyword evidence="5" id="KW-1185">Reference proteome</keyword>
<feature type="domain" description="Cryptic loci regulator 2 N-terminal" evidence="3">
    <location>
        <begin position="57"/>
        <end position="121"/>
    </location>
</feature>
<accession>A0A8E2F4H3</accession>
<proteinExistence type="predicted"/>
<dbReference type="GO" id="GO:0030466">
    <property type="term" value="P:silent mating-type cassette heterochromatin formation"/>
    <property type="evidence" value="ECO:0007669"/>
    <property type="project" value="TreeGrafter"/>
</dbReference>
<protein>
    <recommendedName>
        <fullName evidence="6">Cryptic loci regulator 2 N-terminal domain-containing protein</fullName>
    </recommendedName>
</protein>
<dbReference type="GO" id="GO:0033553">
    <property type="term" value="C:rDNA heterochromatin"/>
    <property type="evidence" value="ECO:0007669"/>
    <property type="project" value="TreeGrafter"/>
</dbReference>
<dbReference type="PANTHER" id="PTHR38046">
    <property type="entry name" value="CRYPTIC LOCI REGULATOR 2"/>
    <property type="match status" value="1"/>
</dbReference>
<evidence type="ECO:0000313" key="4">
    <source>
        <dbReference type="EMBL" id="OCL09808.1"/>
    </source>
</evidence>
<reference evidence="4 5" key="1">
    <citation type="journal article" date="2016" name="Nat. Commun.">
        <title>Ectomycorrhizal ecology is imprinted in the genome of the dominant symbiotic fungus Cenococcum geophilum.</title>
        <authorList>
            <consortium name="DOE Joint Genome Institute"/>
            <person name="Peter M."/>
            <person name="Kohler A."/>
            <person name="Ohm R.A."/>
            <person name="Kuo A."/>
            <person name="Krutzmann J."/>
            <person name="Morin E."/>
            <person name="Arend M."/>
            <person name="Barry K.W."/>
            <person name="Binder M."/>
            <person name="Choi C."/>
            <person name="Clum A."/>
            <person name="Copeland A."/>
            <person name="Grisel N."/>
            <person name="Haridas S."/>
            <person name="Kipfer T."/>
            <person name="LaButti K."/>
            <person name="Lindquist E."/>
            <person name="Lipzen A."/>
            <person name="Maire R."/>
            <person name="Meier B."/>
            <person name="Mihaltcheva S."/>
            <person name="Molinier V."/>
            <person name="Murat C."/>
            <person name="Poggeler S."/>
            <person name="Quandt C.A."/>
            <person name="Sperisen C."/>
            <person name="Tritt A."/>
            <person name="Tisserant E."/>
            <person name="Crous P.W."/>
            <person name="Henrissat B."/>
            <person name="Nehls U."/>
            <person name="Egli S."/>
            <person name="Spatafora J.W."/>
            <person name="Grigoriev I.V."/>
            <person name="Martin F.M."/>
        </authorList>
    </citation>
    <scope>NUCLEOTIDE SEQUENCE [LARGE SCALE GENOMIC DNA]</scope>
    <source>
        <strain evidence="4 5">CBS 207.34</strain>
    </source>
</reference>
<feature type="compositionally biased region" description="Basic and acidic residues" evidence="1">
    <location>
        <begin position="17"/>
        <end position="26"/>
    </location>
</feature>
<evidence type="ECO:0000313" key="5">
    <source>
        <dbReference type="Proteomes" id="UP000250140"/>
    </source>
</evidence>
<dbReference type="GO" id="GO:0070824">
    <property type="term" value="C:SHREC complex"/>
    <property type="evidence" value="ECO:0007669"/>
    <property type="project" value="InterPro"/>
</dbReference>
<evidence type="ECO:0008006" key="6">
    <source>
        <dbReference type="Google" id="ProtNLM"/>
    </source>
</evidence>
<dbReference type="Pfam" id="PF16761">
    <property type="entry name" value="Clr2_transil"/>
    <property type="match status" value="1"/>
</dbReference>
<dbReference type="GO" id="GO:0031934">
    <property type="term" value="C:mating-type region heterochromatin"/>
    <property type="evidence" value="ECO:0007669"/>
    <property type="project" value="TreeGrafter"/>
</dbReference>